<organism evidence="1 2">
    <name type="scientific">Cedecea neteri</name>
    <dbReference type="NCBI Taxonomy" id="158822"/>
    <lineage>
        <taxon>Bacteria</taxon>
        <taxon>Pseudomonadati</taxon>
        <taxon>Pseudomonadota</taxon>
        <taxon>Gammaproteobacteria</taxon>
        <taxon>Enterobacterales</taxon>
        <taxon>Enterobacteriaceae</taxon>
        <taxon>Cedecea</taxon>
    </lineage>
</organism>
<sequence length="32" mass="3502">MDAFRQIYGTDAYLEPDSKDGQLISLVALAIS</sequence>
<reference evidence="1 2" key="1">
    <citation type="submission" date="2018-06" db="EMBL/GenBank/DDBJ databases">
        <authorList>
            <consortium name="Pathogen Informatics"/>
            <person name="Doyle S."/>
        </authorList>
    </citation>
    <scope>NUCLEOTIDE SEQUENCE [LARGE SCALE GENOMIC DNA]</scope>
    <source>
        <strain evidence="1 2">NCTC12120</strain>
    </source>
</reference>
<name>A0A2X2SSP9_9ENTR</name>
<gene>
    <name evidence="1" type="ORF">NCTC12120_00020</name>
</gene>
<proteinExistence type="predicted"/>
<evidence type="ECO:0000313" key="1">
    <source>
        <dbReference type="EMBL" id="SQA96266.1"/>
    </source>
</evidence>
<protein>
    <submittedName>
        <fullName evidence="1">Uncharacterized protein</fullName>
    </submittedName>
</protein>
<evidence type="ECO:0000313" key="2">
    <source>
        <dbReference type="Proteomes" id="UP000251197"/>
    </source>
</evidence>
<dbReference type="AlphaFoldDB" id="A0A2X2SSP9"/>
<dbReference type="EMBL" id="UAVU01000002">
    <property type="protein sequence ID" value="SQA96266.1"/>
    <property type="molecule type" value="Genomic_DNA"/>
</dbReference>
<dbReference type="Proteomes" id="UP000251197">
    <property type="component" value="Unassembled WGS sequence"/>
</dbReference>
<accession>A0A2X2SSP9</accession>